<evidence type="ECO:0000313" key="2">
    <source>
        <dbReference type="Proteomes" id="UP000316167"/>
    </source>
</evidence>
<dbReference type="Proteomes" id="UP000316167">
    <property type="component" value="Unassembled WGS sequence"/>
</dbReference>
<proteinExistence type="predicted"/>
<keyword evidence="2" id="KW-1185">Reference proteome</keyword>
<comment type="caution">
    <text evidence="1">The sequence shown here is derived from an EMBL/GenBank/DDBJ whole genome shotgun (WGS) entry which is preliminary data.</text>
</comment>
<dbReference type="EMBL" id="VLLE01000004">
    <property type="protein sequence ID" value="TWI81182.1"/>
    <property type="molecule type" value="Genomic_DNA"/>
</dbReference>
<evidence type="ECO:0000313" key="1">
    <source>
        <dbReference type="EMBL" id="TWI81182.1"/>
    </source>
</evidence>
<gene>
    <name evidence="1" type="ORF">IQ13_2198</name>
</gene>
<dbReference type="RefSeq" id="WP_144886388.1">
    <property type="nucleotide sequence ID" value="NZ_VLLE01000004.1"/>
</dbReference>
<dbReference type="AlphaFoldDB" id="A0A562SIW4"/>
<name>A0A562SIW4_9BACT</name>
<protein>
    <submittedName>
        <fullName evidence="1">Uncharacterized protein</fullName>
    </submittedName>
</protein>
<dbReference type="OrthoDB" id="795069at2"/>
<organism evidence="1 2">
    <name type="scientific">Lacibacter cauensis</name>
    <dbReference type="NCBI Taxonomy" id="510947"/>
    <lineage>
        <taxon>Bacteria</taxon>
        <taxon>Pseudomonadati</taxon>
        <taxon>Bacteroidota</taxon>
        <taxon>Chitinophagia</taxon>
        <taxon>Chitinophagales</taxon>
        <taxon>Chitinophagaceae</taxon>
        <taxon>Lacibacter</taxon>
    </lineage>
</organism>
<reference evidence="1 2" key="1">
    <citation type="journal article" date="2015" name="Stand. Genomic Sci.">
        <title>Genomic Encyclopedia of Bacterial and Archaeal Type Strains, Phase III: the genomes of soil and plant-associated and newly described type strains.</title>
        <authorList>
            <person name="Whitman W.B."/>
            <person name="Woyke T."/>
            <person name="Klenk H.P."/>
            <person name="Zhou Y."/>
            <person name="Lilburn T.G."/>
            <person name="Beck B.J."/>
            <person name="De Vos P."/>
            <person name="Vandamme P."/>
            <person name="Eisen J.A."/>
            <person name="Garrity G."/>
            <person name="Hugenholtz P."/>
            <person name="Kyrpides N.C."/>
        </authorList>
    </citation>
    <scope>NUCLEOTIDE SEQUENCE [LARGE SCALE GENOMIC DNA]</scope>
    <source>
        <strain evidence="1 2">CGMCC 1.7271</strain>
    </source>
</reference>
<sequence>MIDYMKLWVEDRAQIETTTALPFLQWRQEHDPKTGEVLHVDKMVCEWGVFQLTQFSKTRLQIAGSLHKYWQGTNHKQFTFSDVQDAIRHMCSLLRLNPMLALIKNLEVGFNIHPALAASEIIDQCICYRNTRPAWPYEKENEAFYFIEFASGDKFIKLYDKGRQYSTTNTLRFETKYMRSRELIVQGAKSLFDLTCDKVLFTLGRKTVQDATDLVFTDHTISIESMTEKEKRLFEIMQNPNVWVYRNCKTSTDYRKEREFERIVNQYGTNKHKEQIVNLAGQALQQLACS</sequence>
<accession>A0A562SIW4</accession>